<dbReference type="InterPro" id="IPR051082">
    <property type="entry name" value="Pentapeptide-BTB/POZ_domain"/>
</dbReference>
<dbReference type="Gene3D" id="1.10.287.110">
    <property type="entry name" value="DnaJ domain"/>
    <property type="match status" value="1"/>
</dbReference>
<gene>
    <name evidence="2" type="ORF">KA717_10560</name>
</gene>
<dbReference type="KEGG" id="wna:KA717_10560"/>
<evidence type="ECO:0000313" key="2">
    <source>
        <dbReference type="EMBL" id="UXE63066.1"/>
    </source>
</evidence>
<dbReference type="SMART" id="SM00271">
    <property type="entry name" value="DnaJ"/>
    <property type="match status" value="1"/>
</dbReference>
<dbReference type="InterPro" id="IPR001623">
    <property type="entry name" value="DnaJ_domain"/>
</dbReference>
<dbReference type="Gene3D" id="2.160.20.80">
    <property type="entry name" value="E3 ubiquitin-protein ligase SopA"/>
    <property type="match status" value="2"/>
</dbReference>
<feature type="domain" description="J" evidence="1">
    <location>
        <begin position="2"/>
        <end position="73"/>
    </location>
</feature>
<dbReference type="CDD" id="cd06257">
    <property type="entry name" value="DnaJ"/>
    <property type="match status" value="1"/>
</dbReference>
<dbReference type="PANTHER" id="PTHR14136:SF17">
    <property type="entry name" value="BTB_POZ DOMAIN-CONTAINING PROTEIN KCTD9"/>
    <property type="match status" value="1"/>
</dbReference>
<dbReference type="Pfam" id="PF00805">
    <property type="entry name" value="Pentapeptide"/>
    <property type="match status" value="2"/>
</dbReference>
<dbReference type="InterPro" id="IPR018253">
    <property type="entry name" value="DnaJ_domain_CS"/>
</dbReference>
<dbReference type="InterPro" id="IPR001646">
    <property type="entry name" value="5peptide_repeat"/>
</dbReference>
<organism evidence="2">
    <name type="scientific">Woronichinia naegeliana WA131</name>
    <dbReference type="NCBI Taxonomy" id="2824559"/>
    <lineage>
        <taxon>Bacteria</taxon>
        <taxon>Bacillati</taxon>
        <taxon>Cyanobacteriota</taxon>
        <taxon>Cyanophyceae</taxon>
        <taxon>Synechococcales</taxon>
        <taxon>Coelosphaeriaceae</taxon>
        <taxon>Woronichinia</taxon>
    </lineage>
</organism>
<dbReference type="AlphaFoldDB" id="A0A977L1T9"/>
<protein>
    <submittedName>
        <fullName evidence="2">Pentapeptide repeat-containing protein</fullName>
    </submittedName>
</protein>
<dbReference type="EMBL" id="CP073041">
    <property type="protein sequence ID" value="UXE63066.1"/>
    <property type="molecule type" value="Genomic_DNA"/>
</dbReference>
<dbReference type="PANTHER" id="PTHR14136">
    <property type="entry name" value="BTB_POZ DOMAIN-CONTAINING PROTEIN KCTD9"/>
    <property type="match status" value="1"/>
</dbReference>
<evidence type="ECO:0000259" key="1">
    <source>
        <dbReference type="PROSITE" id="PS50076"/>
    </source>
</evidence>
<dbReference type="Proteomes" id="UP001065613">
    <property type="component" value="Chromosome"/>
</dbReference>
<dbReference type="SUPFAM" id="SSF141571">
    <property type="entry name" value="Pentapeptide repeat-like"/>
    <property type="match status" value="2"/>
</dbReference>
<name>A0A977L1T9_9CYAN</name>
<dbReference type="PRINTS" id="PR00625">
    <property type="entry name" value="JDOMAIN"/>
</dbReference>
<sequence>MNYYEILGVESTATAEEIKEAYRNKAKELHPDTLPRDVNETVRKLAEEKFKELNHAYEILSDADKKREYDAELSNLQRANLMKKIRDFFNNGQLSDAVECAKRLYVLLPEDAECCDIYAEVLQELAIALEETKTAENLTQAKEYLTTALEVVKSAEIKNQITANLELLKSRTGTTGGRERREGETQTIKITTERAFQMLRGGEAGIRAWNQFRAMENYIPSLEGVDLSGQILINANLSGANLKNSKFIKAVFREVNFSNSNLTECDFTGTEFTNANFNNADIESANLTSVFCYASSFANANLQNAILNQSKWFVVFGGTNKSGCFESGYLITDFQGANLSGASVIGASLRECNLEGATLTRTNFSNADLTGANLKNTTIVDTDFKGTDLSKADLTGANAYYFAFHDGNTKINETKGID</sequence>
<dbReference type="Pfam" id="PF00226">
    <property type="entry name" value="DnaJ"/>
    <property type="match status" value="1"/>
</dbReference>
<accession>A0A977L1T9</accession>
<dbReference type="InterPro" id="IPR036869">
    <property type="entry name" value="J_dom_sf"/>
</dbReference>
<dbReference type="PROSITE" id="PS00636">
    <property type="entry name" value="DNAJ_1"/>
    <property type="match status" value="1"/>
</dbReference>
<proteinExistence type="predicted"/>
<dbReference type="SUPFAM" id="SSF46565">
    <property type="entry name" value="Chaperone J-domain"/>
    <property type="match status" value="1"/>
</dbReference>
<dbReference type="PROSITE" id="PS50076">
    <property type="entry name" value="DNAJ_2"/>
    <property type="match status" value="1"/>
</dbReference>
<reference evidence="2" key="1">
    <citation type="submission" date="2021-04" db="EMBL/GenBank/DDBJ databases">
        <title>Genome sequence of Woronichinia naegeliana from Washington state freshwater lake bloom.</title>
        <authorList>
            <person name="Dreher T.W."/>
        </authorList>
    </citation>
    <scope>NUCLEOTIDE SEQUENCE</scope>
    <source>
        <strain evidence="2">WA131</strain>
    </source>
</reference>